<proteinExistence type="predicted"/>
<dbReference type="Proteomes" id="UP000805704">
    <property type="component" value="Chromosome 13"/>
</dbReference>
<protein>
    <submittedName>
        <fullName evidence="1">Uncharacterized protein</fullName>
    </submittedName>
</protein>
<sequence length="99" mass="10572">MCWLPIDQPLLLPGDSTYSSRRPSPCSVAQLLASRLRRIGDQLEKSWTAGETDSGGFGCGGSGGTETSVSPSGRGHLKSFLCTAIHYTVLVLVVARRHL</sequence>
<name>A0ACB7FD01_NIBAL</name>
<keyword evidence="2" id="KW-1185">Reference proteome</keyword>
<accession>A0ACB7FD01</accession>
<comment type="caution">
    <text evidence="1">The sequence shown here is derived from an EMBL/GenBank/DDBJ whole genome shotgun (WGS) entry which is preliminary data.</text>
</comment>
<evidence type="ECO:0000313" key="2">
    <source>
        <dbReference type="Proteomes" id="UP000805704"/>
    </source>
</evidence>
<organism evidence="1 2">
    <name type="scientific">Nibea albiflora</name>
    <name type="common">Yellow drum</name>
    <name type="synonym">Corvina albiflora</name>
    <dbReference type="NCBI Taxonomy" id="240163"/>
    <lineage>
        <taxon>Eukaryota</taxon>
        <taxon>Metazoa</taxon>
        <taxon>Chordata</taxon>
        <taxon>Craniata</taxon>
        <taxon>Vertebrata</taxon>
        <taxon>Euteleostomi</taxon>
        <taxon>Actinopterygii</taxon>
        <taxon>Neopterygii</taxon>
        <taxon>Teleostei</taxon>
        <taxon>Neoteleostei</taxon>
        <taxon>Acanthomorphata</taxon>
        <taxon>Eupercaria</taxon>
        <taxon>Sciaenidae</taxon>
        <taxon>Nibea</taxon>
    </lineage>
</organism>
<evidence type="ECO:0000313" key="1">
    <source>
        <dbReference type="EMBL" id="KAG8011898.1"/>
    </source>
</evidence>
<gene>
    <name evidence="1" type="ORF">GBF38_004282</name>
</gene>
<dbReference type="EMBL" id="CM024801">
    <property type="protein sequence ID" value="KAG8011898.1"/>
    <property type="molecule type" value="Genomic_DNA"/>
</dbReference>
<reference evidence="1" key="1">
    <citation type="submission" date="2020-04" db="EMBL/GenBank/DDBJ databases">
        <title>A chromosome-scale assembly and high-density genetic map of the yellow drum (Nibea albiflora) genome.</title>
        <authorList>
            <person name="Xu D."/>
            <person name="Zhang W."/>
            <person name="Chen R."/>
            <person name="Tan P."/>
            <person name="Wang L."/>
            <person name="Song H."/>
            <person name="Tian L."/>
            <person name="Zhu Q."/>
            <person name="Wang B."/>
        </authorList>
    </citation>
    <scope>NUCLEOTIDE SEQUENCE</scope>
    <source>
        <strain evidence="1">ZJHYS-2018</strain>
    </source>
</reference>